<dbReference type="InterPro" id="IPR016181">
    <property type="entry name" value="Acyl_CoA_acyltransferase"/>
</dbReference>
<dbReference type="EC" id="2.3.1.-" evidence="2"/>
<dbReference type="PANTHER" id="PTHR37817:SF1">
    <property type="entry name" value="N-ACETYLTRANSFERASE EIS"/>
    <property type="match status" value="1"/>
</dbReference>
<dbReference type="RefSeq" id="WP_066082924.1">
    <property type="nucleotide sequence ID" value="NZ_CP126114.1"/>
</dbReference>
<dbReference type="Pfam" id="PF13527">
    <property type="entry name" value="Acetyltransf_9"/>
    <property type="match status" value="1"/>
</dbReference>
<dbReference type="InterPro" id="IPR051554">
    <property type="entry name" value="Acetyltransferase_Eis"/>
</dbReference>
<dbReference type="Pfam" id="PF13530">
    <property type="entry name" value="SCP2_2"/>
    <property type="match status" value="1"/>
</dbReference>
<accession>A0AA95SHK4</accession>
<dbReference type="GO" id="GO:0030649">
    <property type="term" value="P:aminoglycoside antibiotic catabolic process"/>
    <property type="evidence" value="ECO:0007669"/>
    <property type="project" value="TreeGrafter"/>
</dbReference>
<sequence>MLVREVTENEYIEAIKLSEYAFQYKVPEADKPARKEFLKNHKILGIWDDNMLVAKLHMTPLKVFMKDADWEMGGIAGVATYPEYRRNGYVKTLMIDSLKHMQNNGQIVSLLHPFDISFYRKYGWEILSEQKKLTIKKIDLKFHKMQLGFIRRYTKETHNEEIEKIYDQFCTQYTGMLKRDTNWWKQNVYSGDSQLAVYYNPNQEAKGYILYEVKERKMTVEELVALDHEGRVGLWNFICQHDSMVETVTISLPIHDPLPYLMPQPKVKTELYPYFMARVVNAEECLRRFPFIQDSESLFLHLEDVHAPWNNGSYLLGKGEIKVYKEKTGAQCVHPPKKGIQLNINSLSTILFGYKRPMELYDMGYLKGSKTEIELFEKMVPALKSAFLDFF</sequence>
<dbReference type="GO" id="GO:0034069">
    <property type="term" value="F:aminoglycoside N-acetyltransferase activity"/>
    <property type="evidence" value="ECO:0007669"/>
    <property type="project" value="TreeGrafter"/>
</dbReference>
<feature type="domain" description="N-acetyltransferase" evidence="1">
    <location>
        <begin position="1"/>
        <end position="141"/>
    </location>
</feature>
<keyword evidence="2" id="KW-0012">Acyltransferase</keyword>
<dbReference type="InterPro" id="IPR000182">
    <property type="entry name" value="GNAT_dom"/>
</dbReference>
<dbReference type="PROSITE" id="PS51186">
    <property type="entry name" value="GNAT"/>
    <property type="match status" value="1"/>
</dbReference>
<dbReference type="EMBL" id="CP126114">
    <property type="protein sequence ID" value="WHY87071.1"/>
    <property type="molecule type" value="Genomic_DNA"/>
</dbReference>
<gene>
    <name evidence="2" type="ORF">QNH39_04195</name>
</gene>
<dbReference type="InterPro" id="IPR041380">
    <property type="entry name" value="Acetyltransf_17"/>
</dbReference>
<dbReference type="Proteomes" id="UP001178288">
    <property type="component" value="Chromosome"/>
</dbReference>
<evidence type="ECO:0000259" key="1">
    <source>
        <dbReference type="PROSITE" id="PS51186"/>
    </source>
</evidence>
<keyword evidence="2" id="KW-0808">Transferase</keyword>
<protein>
    <submittedName>
        <fullName evidence="2">GNAT family N-acetyltransferase</fullName>
        <ecNumber evidence="2">2.3.1.-</ecNumber>
    </submittedName>
</protein>
<keyword evidence="3" id="KW-1185">Reference proteome</keyword>
<dbReference type="KEGG" id="nnv:QNH39_04195"/>
<dbReference type="SUPFAM" id="SSF55718">
    <property type="entry name" value="SCP-like"/>
    <property type="match status" value="1"/>
</dbReference>
<dbReference type="Pfam" id="PF17668">
    <property type="entry name" value="Acetyltransf_17"/>
    <property type="match status" value="1"/>
</dbReference>
<dbReference type="SUPFAM" id="SSF55729">
    <property type="entry name" value="Acyl-CoA N-acyltransferases (Nat)"/>
    <property type="match status" value="1"/>
</dbReference>
<dbReference type="Gene3D" id="3.30.1050.10">
    <property type="entry name" value="SCP2 sterol-binding domain"/>
    <property type="match status" value="1"/>
</dbReference>
<proteinExistence type="predicted"/>
<dbReference type="Gene3D" id="3.40.630.30">
    <property type="match status" value="2"/>
</dbReference>
<evidence type="ECO:0000313" key="3">
    <source>
        <dbReference type="Proteomes" id="UP001178288"/>
    </source>
</evidence>
<dbReference type="InterPro" id="IPR036527">
    <property type="entry name" value="SCP2_sterol-bd_dom_sf"/>
</dbReference>
<dbReference type="PANTHER" id="PTHR37817">
    <property type="entry name" value="N-ACETYLTRANSFERASE EIS"/>
    <property type="match status" value="1"/>
</dbReference>
<evidence type="ECO:0000313" key="2">
    <source>
        <dbReference type="EMBL" id="WHY87071.1"/>
    </source>
</evidence>
<dbReference type="AlphaFoldDB" id="A0AA95SHK4"/>
<name>A0AA95SHK4_9BACI</name>
<organism evidence="2 3">
    <name type="scientific">Neobacillus novalis</name>
    <dbReference type="NCBI Taxonomy" id="220687"/>
    <lineage>
        <taxon>Bacteria</taxon>
        <taxon>Bacillati</taxon>
        <taxon>Bacillota</taxon>
        <taxon>Bacilli</taxon>
        <taxon>Bacillales</taxon>
        <taxon>Bacillaceae</taxon>
        <taxon>Neobacillus</taxon>
    </lineage>
</organism>
<reference evidence="2" key="1">
    <citation type="submission" date="2023-05" db="EMBL/GenBank/DDBJ databases">
        <title>Comparative genomics of Bacillaceae isolates and their secondary metabolite potential.</title>
        <authorList>
            <person name="Song L."/>
            <person name="Nielsen L.J."/>
            <person name="Mohite O."/>
            <person name="Xu X."/>
            <person name="Weber T."/>
            <person name="Kovacs A.T."/>
        </authorList>
    </citation>
    <scope>NUCLEOTIDE SEQUENCE</scope>
    <source>
        <strain evidence="2">XLM17</strain>
    </source>
</reference>
<dbReference type="InterPro" id="IPR025559">
    <property type="entry name" value="Eis_dom"/>
</dbReference>